<dbReference type="Proteomes" id="UP001239111">
    <property type="component" value="Chromosome 2"/>
</dbReference>
<name>A0ACC2P662_9HYME</name>
<gene>
    <name evidence="1" type="ORF">QAD02_013724</name>
</gene>
<organism evidence="1 2">
    <name type="scientific">Eretmocerus hayati</name>
    <dbReference type="NCBI Taxonomy" id="131215"/>
    <lineage>
        <taxon>Eukaryota</taxon>
        <taxon>Metazoa</taxon>
        <taxon>Ecdysozoa</taxon>
        <taxon>Arthropoda</taxon>
        <taxon>Hexapoda</taxon>
        <taxon>Insecta</taxon>
        <taxon>Pterygota</taxon>
        <taxon>Neoptera</taxon>
        <taxon>Endopterygota</taxon>
        <taxon>Hymenoptera</taxon>
        <taxon>Apocrita</taxon>
        <taxon>Proctotrupomorpha</taxon>
        <taxon>Chalcidoidea</taxon>
        <taxon>Aphelinidae</taxon>
        <taxon>Aphelininae</taxon>
        <taxon>Eretmocerus</taxon>
    </lineage>
</organism>
<keyword evidence="2" id="KW-1185">Reference proteome</keyword>
<accession>A0ACC2P662</accession>
<sequence length="164" mass="18318">MDENSEDDCLDSDDRKGELKREELAELRAAQRMERMHPYGRNNDASTSNLAQEVLRKSGEKLKIAVKSELNKSEAEVGKFIDDQSRSGIRDSFKKINLHIDGRGEDTMNGISEMEDGHNRATGDIKTNVAKAAQRMMYRVAEAAAARSLELICKGMDELDKGAK</sequence>
<evidence type="ECO:0000313" key="1">
    <source>
        <dbReference type="EMBL" id="KAJ8677937.1"/>
    </source>
</evidence>
<comment type="caution">
    <text evidence="1">The sequence shown here is derived from an EMBL/GenBank/DDBJ whole genome shotgun (WGS) entry which is preliminary data.</text>
</comment>
<dbReference type="EMBL" id="CM056742">
    <property type="protein sequence ID" value="KAJ8677937.1"/>
    <property type="molecule type" value="Genomic_DNA"/>
</dbReference>
<reference evidence="1" key="1">
    <citation type="submission" date="2023-04" db="EMBL/GenBank/DDBJ databases">
        <title>A chromosome-level genome assembly of the parasitoid wasp Eretmocerus hayati.</title>
        <authorList>
            <person name="Zhong Y."/>
            <person name="Liu S."/>
            <person name="Liu Y."/>
        </authorList>
    </citation>
    <scope>NUCLEOTIDE SEQUENCE</scope>
    <source>
        <strain evidence="1">ZJU_SS_LIU_2023</strain>
    </source>
</reference>
<evidence type="ECO:0000313" key="2">
    <source>
        <dbReference type="Proteomes" id="UP001239111"/>
    </source>
</evidence>
<proteinExistence type="predicted"/>
<protein>
    <submittedName>
        <fullName evidence="1">Uncharacterized protein</fullName>
    </submittedName>
</protein>